<feature type="signal peptide" evidence="1">
    <location>
        <begin position="1"/>
        <end position="18"/>
    </location>
</feature>
<evidence type="ECO:0000256" key="1">
    <source>
        <dbReference type="SAM" id="SignalP"/>
    </source>
</evidence>
<reference evidence="2" key="1">
    <citation type="submission" date="2021-03" db="EMBL/GenBank/DDBJ databases">
        <authorList>
            <consortium name="Genoscope - CEA"/>
            <person name="William W."/>
        </authorList>
    </citation>
    <scope>NUCLEOTIDE SEQUENCE</scope>
    <source>
        <strain evidence="2">Doubled-haploid Pahang</strain>
    </source>
</reference>
<dbReference type="EMBL" id="HG996469">
    <property type="protein sequence ID" value="CAG1841507.1"/>
    <property type="molecule type" value="Genomic_DNA"/>
</dbReference>
<protein>
    <submittedName>
        <fullName evidence="2">(wild Malaysian banana) hypothetical protein</fullName>
    </submittedName>
</protein>
<keyword evidence="1" id="KW-0732">Signal</keyword>
<proteinExistence type="predicted"/>
<feature type="chain" id="PRO_5034888376" evidence="1">
    <location>
        <begin position="19"/>
        <end position="131"/>
    </location>
</feature>
<gene>
    <name evidence="2" type="ORF">GSMUA_113020.1</name>
</gene>
<name>A0A8D7A3D0_MUSAM</name>
<sequence>MEWAQLVLVLVVLQSITTSPCCHTEQLRKIRSPLSSHLLSIIYAIRVTVGRGPAKYHQNTPLDMYATANQGGLSSTSETTSGSSLVSSPTVASATHATMIQCLLRRHPCQIHSISLCGILACIPSVEVALV</sequence>
<evidence type="ECO:0000313" key="2">
    <source>
        <dbReference type="EMBL" id="CAG1841507.1"/>
    </source>
</evidence>
<organism evidence="2">
    <name type="scientific">Musa acuminata subsp. malaccensis</name>
    <name type="common">Wild banana</name>
    <name type="synonym">Musa malaccensis</name>
    <dbReference type="NCBI Taxonomy" id="214687"/>
    <lineage>
        <taxon>Eukaryota</taxon>
        <taxon>Viridiplantae</taxon>
        <taxon>Streptophyta</taxon>
        <taxon>Embryophyta</taxon>
        <taxon>Tracheophyta</taxon>
        <taxon>Spermatophyta</taxon>
        <taxon>Magnoliopsida</taxon>
        <taxon>Liliopsida</taxon>
        <taxon>Zingiberales</taxon>
        <taxon>Musaceae</taxon>
        <taxon>Musa</taxon>
    </lineage>
</organism>
<accession>A0A8D7A3D0</accession>
<dbReference type="AlphaFoldDB" id="A0A8D7A3D0"/>